<feature type="region of interest" description="Disordered" evidence="7">
    <location>
        <begin position="832"/>
        <end position="857"/>
    </location>
</feature>
<dbReference type="GO" id="GO:0061136">
    <property type="term" value="P:regulation of proteasomal protein catabolic process"/>
    <property type="evidence" value="ECO:0007669"/>
    <property type="project" value="TreeGrafter"/>
</dbReference>
<feature type="region of interest" description="Disordered" evidence="7">
    <location>
        <begin position="786"/>
        <end position="811"/>
    </location>
</feature>
<gene>
    <name evidence="9" type="ORF">RCO7_01841</name>
</gene>
<keyword evidence="10" id="KW-1185">Reference proteome</keyword>
<dbReference type="EC" id="3.4.19.12" evidence="2"/>
<evidence type="ECO:0000256" key="2">
    <source>
        <dbReference type="ARBA" id="ARBA00012759"/>
    </source>
</evidence>
<dbReference type="STRING" id="914237.A0A1E1K3F6"/>
<dbReference type="InterPro" id="IPR025305">
    <property type="entry name" value="UCH_repeat_domain"/>
</dbReference>
<dbReference type="GO" id="GO:0043161">
    <property type="term" value="P:proteasome-mediated ubiquitin-dependent protein catabolic process"/>
    <property type="evidence" value="ECO:0007669"/>
    <property type="project" value="InterPro"/>
</dbReference>
<evidence type="ECO:0000313" key="9">
    <source>
        <dbReference type="EMBL" id="CZS92593.1"/>
    </source>
</evidence>
<dbReference type="FunFam" id="3.90.70.10:FF:000122">
    <property type="entry name" value="Ubiquitin carboxyl-terminal hydrolase 2"/>
    <property type="match status" value="1"/>
</dbReference>
<dbReference type="InterPro" id="IPR018200">
    <property type="entry name" value="USP_CS"/>
</dbReference>
<reference evidence="10" key="1">
    <citation type="submission" date="2016-03" db="EMBL/GenBank/DDBJ databases">
        <authorList>
            <person name="Ploux O."/>
        </authorList>
    </citation>
    <scope>NUCLEOTIDE SEQUENCE [LARGE SCALE GENOMIC DNA]</scope>
    <source>
        <strain evidence="10">UK7</strain>
    </source>
</reference>
<keyword evidence="4" id="KW-0833">Ubl conjugation pathway</keyword>
<evidence type="ECO:0000313" key="10">
    <source>
        <dbReference type="Proteomes" id="UP000178129"/>
    </source>
</evidence>
<evidence type="ECO:0000256" key="5">
    <source>
        <dbReference type="ARBA" id="ARBA00022801"/>
    </source>
</evidence>
<dbReference type="Gene3D" id="3.90.70.10">
    <property type="entry name" value="Cysteine proteinases"/>
    <property type="match status" value="2"/>
</dbReference>
<feature type="region of interest" description="Disordered" evidence="7">
    <location>
        <begin position="1259"/>
        <end position="1281"/>
    </location>
</feature>
<dbReference type="PANTHER" id="PTHR43982">
    <property type="entry name" value="UBIQUITIN CARBOXYL-TERMINAL HYDROLASE"/>
    <property type="match status" value="1"/>
</dbReference>
<dbReference type="CDD" id="cd02666">
    <property type="entry name" value="Peptidase_C19J"/>
    <property type="match status" value="1"/>
</dbReference>
<evidence type="ECO:0000256" key="7">
    <source>
        <dbReference type="SAM" id="MobiDB-lite"/>
    </source>
</evidence>
<dbReference type="InterPro" id="IPR038765">
    <property type="entry name" value="Papain-like_cys_pep_sf"/>
</dbReference>
<proteinExistence type="predicted"/>
<dbReference type="EMBL" id="FJUW01000006">
    <property type="protein sequence ID" value="CZS92593.1"/>
    <property type="molecule type" value="Genomic_DNA"/>
</dbReference>
<dbReference type="InterPro" id="IPR001394">
    <property type="entry name" value="Peptidase_C19_UCH"/>
</dbReference>
<evidence type="ECO:0000256" key="3">
    <source>
        <dbReference type="ARBA" id="ARBA00022670"/>
    </source>
</evidence>
<dbReference type="InterPro" id="IPR028889">
    <property type="entry name" value="USP"/>
</dbReference>
<protein>
    <recommendedName>
        <fullName evidence="2">ubiquitinyl hydrolase 1</fullName>
        <ecNumber evidence="2">3.4.19.12</ecNumber>
    </recommendedName>
</protein>
<dbReference type="GO" id="GO:0016579">
    <property type="term" value="P:protein deubiquitination"/>
    <property type="evidence" value="ECO:0007669"/>
    <property type="project" value="InterPro"/>
</dbReference>
<sequence>MDNLPLGPGKTAPRLILDLLDYDPKKSFGKNLLADPAPQYKKGLWDARHPQACRHSLMRKESTRAPASNDEQPGADSTYEVAAYCNKCRHHFKISVDYTQHKAFQKSCRQSDNENLLHHFRRKVSTTGKDYRTQYGANMYDHLVECHDFGCTGTSCPASLSIKISAPRLGKSFVDMLTDKTRLDIRGRKEIAKDPSRYQGVEPASPATALLYLRSYLTDAKSAKGTKPRNIAKRNKKFVIAFGDDCNDLFEALGFAMIEEPAELPDEGMNGFWKLPIVTDENQGYINDVIFEIDVLYQNLPQTEQNHPGFEKVYIRPVPALKDIERSLGCFDYPMISRTIDIDSQEHPYYKSLGAVETFTDDYLSWAYDRQCSSDPANKPYYFDCLEDLANGRKSSDLQMKVTIAVSLGEYGLKQLEDSFKFFGLDADTKEGDDHIMGLFKSRVASAPRQKEEAKACLMIIAKHRSSEAIEALAKDDTMSFEEALEFLNVASNTASDSVEAAAIAMALDGDRARVARALQVIANHRPEDFDIQRAAAQMELGNGASYLTVSDAYTRLQIAGTGPNLPDETVLTYYQSLSSGAPSGSKDSFAEALRTIALERKSLYLLRKLHNPDAVVHASTADPVGLDNIGNTCYLNSLLQYYYTIKPVRELVIDFPNHRMELNEQNLKVKRVGGRIVDKSEIIKAQKFVEELGGLFENLKTASTRSVKPTKQLAELTLFSSEKQGEFLERRKSISTPSGPANIDAIMGAPVLGPQLPPPPLAPPSSRKTIEDDIEMIDDLTDRVEARDDSSEATLVDMDQAPTGGDKDSIAASKVDANDVVPDAVMVNGEYDADGVSKPLSPPEKPPPVPPRNKSGLVISTTEHRKKDLAADDDFWTFGTQQDVTEVIGNVTYRLQCAIKPTSIEEESGEQVDIIRDTFFGANTTYTEKEHSTDTKVEAWPTIICFPGKDGEVRDLYGAIDIIYDAQPVEVEGKRCPQYFSISKLPQILQIQIQRTDFDPVRQSSIKNRSPVAFPETLYLDRYVASEDPDSAVMRRRRETWKWKSQLRLLEARQKVLENSKEEINVPDALLAVKDYFTALQEEEIEGIEIPSDLPEALEERISQVSSELDRTSKRIDEIKKSLKEQFTDMRDYGYKLHSVFIHRGEAGGGHYWVYIYDFEHDIWREYNDEHVSEVKDRRRIFDQTGTADGTPYYLVYVQAHRLKELVDVVCREVQDIPVELGNWSGQMDGVVNQNGNENDTEIEDEDVDLRHVEYANPRPIRPKPVSSEHQPVDGHGNPW</sequence>
<dbReference type="InterPro" id="IPR044635">
    <property type="entry name" value="UBP14-like"/>
</dbReference>
<organism evidence="9 10">
    <name type="scientific">Rhynchosporium graminicola</name>
    <dbReference type="NCBI Taxonomy" id="2792576"/>
    <lineage>
        <taxon>Eukaryota</taxon>
        <taxon>Fungi</taxon>
        <taxon>Dikarya</taxon>
        <taxon>Ascomycota</taxon>
        <taxon>Pezizomycotina</taxon>
        <taxon>Leotiomycetes</taxon>
        <taxon>Helotiales</taxon>
        <taxon>Ploettnerulaceae</taxon>
        <taxon>Rhynchosporium</taxon>
    </lineage>
</organism>
<dbReference type="PROSITE" id="PS00972">
    <property type="entry name" value="USP_1"/>
    <property type="match status" value="1"/>
</dbReference>
<dbReference type="PROSITE" id="PS50235">
    <property type="entry name" value="USP_3"/>
    <property type="match status" value="1"/>
</dbReference>
<keyword evidence="6" id="KW-0788">Thiol protease</keyword>
<dbReference type="Pfam" id="PF00443">
    <property type="entry name" value="UCH"/>
    <property type="match status" value="1"/>
</dbReference>
<name>A0A1E1K3F6_9HELO</name>
<keyword evidence="3" id="KW-0645">Protease</keyword>
<dbReference type="GO" id="GO:0070628">
    <property type="term" value="F:proteasome binding"/>
    <property type="evidence" value="ECO:0007669"/>
    <property type="project" value="TreeGrafter"/>
</dbReference>
<evidence type="ECO:0000259" key="8">
    <source>
        <dbReference type="PROSITE" id="PS50235"/>
    </source>
</evidence>
<dbReference type="SUPFAM" id="SSF54001">
    <property type="entry name" value="Cysteine proteinases"/>
    <property type="match status" value="1"/>
</dbReference>
<comment type="catalytic activity">
    <reaction evidence="1">
        <text>Thiol-dependent hydrolysis of ester, thioester, amide, peptide and isopeptide bonds formed by the C-terminal Gly of ubiquitin (a 76-residue protein attached to proteins as an intracellular targeting signal).</text>
        <dbReference type="EC" id="3.4.19.12"/>
    </reaction>
</comment>
<comment type="caution">
    <text evidence="9">The sequence shown here is derived from an EMBL/GenBank/DDBJ whole genome shotgun (WGS) entry which is preliminary data.</text>
</comment>
<evidence type="ECO:0000256" key="6">
    <source>
        <dbReference type="ARBA" id="ARBA00022807"/>
    </source>
</evidence>
<keyword evidence="5" id="KW-0378">Hydrolase</keyword>
<evidence type="ECO:0000256" key="1">
    <source>
        <dbReference type="ARBA" id="ARBA00000707"/>
    </source>
</evidence>
<evidence type="ECO:0000256" key="4">
    <source>
        <dbReference type="ARBA" id="ARBA00022786"/>
    </source>
</evidence>
<dbReference type="Proteomes" id="UP000178129">
    <property type="component" value="Unassembled WGS sequence"/>
</dbReference>
<dbReference type="InParanoid" id="A0A1E1K3F6"/>
<dbReference type="FunCoup" id="A0A1E1K3F6">
    <property type="interactions" value="64"/>
</dbReference>
<dbReference type="PROSITE" id="PS00973">
    <property type="entry name" value="USP_2"/>
    <property type="match status" value="1"/>
</dbReference>
<feature type="compositionally biased region" description="Pro residues" evidence="7">
    <location>
        <begin position="841"/>
        <end position="852"/>
    </location>
</feature>
<feature type="domain" description="USP" evidence="8">
    <location>
        <begin position="625"/>
        <end position="1201"/>
    </location>
</feature>
<dbReference type="PANTHER" id="PTHR43982:SF6">
    <property type="entry name" value="UBIQUITIN CARBOXYL-TERMINAL HYDROLASE 2-RELATED"/>
    <property type="match status" value="1"/>
</dbReference>
<dbReference type="GO" id="GO:0004843">
    <property type="term" value="F:cysteine-type deubiquitinase activity"/>
    <property type="evidence" value="ECO:0007669"/>
    <property type="project" value="UniProtKB-EC"/>
</dbReference>
<accession>A0A1E1K3F6</accession>
<dbReference type="Pfam" id="PF13446">
    <property type="entry name" value="RPT"/>
    <property type="match status" value="4"/>
</dbReference>